<feature type="region of interest" description="Disordered" evidence="1">
    <location>
        <begin position="27"/>
        <end position="106"/>
    </location>
</feature>
<feature type="compositionally biased region" description="Polar residues" evidence="1">
    <location>
        <begin position="274"/>
        <end position="283"/>
    </location>
</feature>
<feature type="region of interest" description="Disordered" evidence="1">
    <location>
        <begin position="1155"/>
        <end position="1177"/>
    </location>
</feature>
<feature type="region of interest" description="Disordered" evidence="1">
    <location>
        <begin position="951"/>
        <end position="1004"/>
    </location>
</feature>
<feature type="region of interest" description="Disordered" evidence="1">
    <location>
        <begin position="1051"/>
        <end position="1070"/>
    </location>
</feature>
<dbReference type="OrthoDB" id="8197936at2759"/>
<proteinExistence type="predicted"/>
<feature type="compositionally biased region" description="Polar residues" evidence="1">
    <location>
        <begin position="602"/>
        <end position="614"/>
    </location>
</feature>
<feature type="region of interest" description="Disordered" evidence="1">
    <location>
        <begin position="499"/>
        <end position="534"/>
    </location>
</feature>
<feature type="region of interest" description="Disordered" evidence="1">
    <location>
        <begin position="590"/>
        <end position="717"/>
    </location>
</feature>
<evidence type="ECO:0000256" key="1">
    <source>
        <dbReference type="SAM" id="MobiDB-lite"/>
    </source>
</evidence>
<feature type="compositionally biased region" description="Basic and acidic residues" evidence="1">
    <location>
        <begin position="676"/>
        <end position="685"/>
    </location>
</feature>
<name>A0A154PLL0_DUFNO</name>
<gene>
    <name evidence="2" type="ORF">WN55_03249</name>
</gene>
<feature type="compositionally biased region" description="Polar residues" evidence="1">
    <location>
        <begin position="871"/>
        <end position="882"/>
    </location>
</feature>
<evidence type="ECO:0000313" key="2">
    <source>
        <dbReference type="EMBL" id="KZC12168.1"/>
    </source>
</evidence>
<organism evidence="2 3">
    <name type="scientific">Dufourea novaeangliae</name>
    <name type="common">Sweat bee</name>
    <dbReference type="NCBI Taxonomy" id="178035"/>
    <lineage>
        <taxon>Eukaryota</taxon>
        <taxon>Metazoa</taxon>
        <taxon>Ecdysozoa</taxon>
        <taxon>Arthropoda</taxon>
        <taxon>Hexapoda</taxon>
        <taxon>Insecta</taxon>
        <taxon>Pterygota</taxon>
        <taxon>Neoptera</taxon>
        <taxon>Endopterygota</taxon>
        <taxon>Hymenoptera</taxon>
        <taxon>Apocrita</taxon>
        <taxon>Aculeata</taxon>
        <taxon>Apoidea</taxon>
        <taxon>Anthophila</taxon>
        <taxon>Halictidae</taxon>
        <taxon>Rophitinae</taxon>
        <taxon>Dufourea</taxon>
    </lineage>
</organism>
<feature type="compositionally biased region" description="Polar residues" evidence="1">
    <location>
        <begin position="450"/>
        <end position="460"/>
    </location>
</feature>
<dbReference type="Proteomes" id="UP000076502">
    <property type="component" value="Unassembled WGS sequence"/>
</dbReference>
<feature type="compositionally biased region" description="Low complexity" evidence="1">
    <location>
        <begin position="130"/>
        <end position="148"/>
    </location>
</feature>
<feature type="compositionally biased region" description="Polar residues" evidence="1">
    <location>
        <begin position="507"/>
        <end position="527"/>
    </location>
</feature>
<dbReference type="AlphaFoldDB" id="A0A154PLL0"/>
<feature type="region of interest" description="Disordered" evidence="1">
    <location>
        <begin position="868"/>
        <end position="932"/>
    </location>
</feature>
<evidence type="ECO:0000313" key="3">
    <source>
        <dbReference type="Proteomes" id="UP000076502"/>
    </source>
</evidence>
<feature type="compositionally biased region" description="Polar residues" evidence="1">
    <location>
        <begin position="549"/>
        <end position="558"/>
    </location>
</feature>
<protein>
    <submittedName>
        <fullName evidence="2">Uncharacterized protein</fullName>
    </submittedName>
</protein>
<feature type="compositionally biased region" description="Low complexity" evidence="1">
    <location>
        <begin position="284"/>
        <end position="299"/>
    </location>
</feature>
<feature type="compositionally biased region" description="Basic residues" evidence="1">
    <location>
        <begin position="963"/>
        <end position="972"/>
    </location>
</feature>
<feature type="compositionally biased region" description="Low complexity" evidence="1">
    <location>
        <begin position="461"/>
        <end position="474"/>
    </location>
</feature>
<feature type="compositionally biased region" description="Basic and acidic residues" evidence="1">
    <location>
        <begin position="985"/>
        <end position="1002"/>
    </location>
</feature>
<feature type="region of interest" description="Disordered" evidence="1">
    <location>
        <begin position="128"/>
        <end position="177"/>
    </location>
</feature>
<sequence>MQWRRQRRVTHVIGSSNHVLLLARYQDAPPGEEDEEEGLRNGYVKGQENDTGGHNFERNGQGGGYKSRRSGNGSSSGYNGGGARSHRDESDGTPSKPKIIFNEDEYTRITTPRQDMLFKKGYLSRKKPWAGNASTSATPSTTESQSASHSTAGRDGSETTEDQQLLDRDCGASENPPMVESRAQLGYGTFYDHASGYYYEYPVMLVGPAPVPAQVGPGVLAAVPCEPVPLRPIEWINPAFMPKLTDQPYCMMNYQTAAETTVTLVEEQETSTVPVENTNGTCNESGTGSGASSTGSVAGEVEEHAAEAANNTAKEDPTEMDRRKMAEEQPEDMYMDEHYVEEQCLENGMNGGTYLKPMLMPQPVHVSHVIPAVPQPYMYPGHYMFGPPLVNVNGVTIQGGPMIRTTDVAVMSAACAKRRKKKKRRKQRLAAGNTEDEEEGEYSSECDTGRPSSRLSWTACSTSTTTTTTTTTTTIGTRTLNPECQEFQLRPVVELNTPISEPEEGSVVNQSSALSSDTASIDQNNEPCNGIADDSKDRVDELIGEKSKQINGSLSDGQPSPLEAATDQNNEANRLTNCFVDDEETLSANEVTTDADLPPVGDTNNLPNDSSGTNESRERSRKEVNGVKEKAALTNGKLDSDSSNEDTTTTTVVASKPSSLHNDERTRSRSGTPKTESVEKGENHESLTNAKSSLPKRKYSAKGTKFVREPTPGPDLDSTAEQTAEMVNDVTQSLNNVSLNDYTKGDSTFGRDKTENEVSSNCMSKTVSNHLIKEEPIETSNEDSGFESQTTRHSDYPITEAVTEWLRRVNSPDMFITSTVRDSETEDEDEVEEPPKNLQGNPMPALSANGGADNLGLSRTTSCGEFARISNVKSTDQPDITNGGSRKRKDGKRKTGERKRVRHVEGKLDEVVSSSDSCGQHEDPVNRKKNSAKDVGDVCEFTEKDSVAGMRVASSSRMDSKRINARRTKRQGGGRSNRDPMNNNEKIKHLEDTEDGNDKGTTEDTMNVKTFEKGEIVVSEDGKLLTTSTYETVWNSDAPLVIETTKNETTKQPVRKIEGRSSSVEEENGSGILSLGSIEEPDVLECWEAETIEPVITPKKMLQCRGVSCEGEAGEEDNIEVKQVNVDYVQKYYRLARESATSVEEDLSSKINVDSVPNRSEETTTGEVSTERGTDTNNIPIDEAIEVYESCYTGKAPFLAMDSKVFKSRTLYGQEGEGPIPCRAVCCIIQ</sequence>
<accession>A0A154PLL0</accession>
<feature type="compositionally biased region" description="Basic and acidic residues" evidence="1">
    <location>
        <begin position="919"/>
        <end position="932"/>
    </location>
</feature>
<feature type="region of interest" description="Disordered" evidence="1">
    <location>
        <begin position="421"/>
        <end position="475"/>
    </location>
</feature>
<feature type="compositionally biased region" description="Basic and acidic residues" evidence="1">
    <location>
        <begin position="313"/>
        <end position="324"/>
    </location>
</feature>
<feature type="compositionally biased region" description="Acidic residues" evidence="1">
    <location>
        <begin position="434"/>
        <end position="444"/>
    </location>
</feature>
<feature type="compositionally biased region" description="Basic residues" evidence="1">
    <location>
        <begin position="885"/>
        <end position="902"/>
    </location>
</feature>
<feature type="compositionally biased region" description="Basic and acidic residues" evidence="1">
    <location>
        <begin position="615"/>
        <end position="631"/>
    </location>
</feature>
<keyword evidence="3" id="KW-1185">Reference proteome</keyword>
<feature type="region of interest" description="Disordered" evidence="1">
    <location>
        <begin position="820"/>
        <end position="843"/>
    </location>
</feature>
<dbReference type="EMBL" id="KQ434938">
    <property type="protein sequence ID" value="KZC12168.1"/>
    <property type="molecule type" value="Genomic_DNA"/>
</dbReference>
<feature type="region of interest" description="Disordered" evidence="1">
    <location>
        <begin position="270"/>
        <end position="324"/>
    </location>
</feature>
<reference evidence="2 3" key="1">
    <citation type="submission" date="2015-07" db="EMBL/GenBank/DDBJ databases">
        <title>The genome of Dufourea novaeangliae.</title>
        <authorList>
            <person name="Pan H."/>
            <person name="Kapheim K."/>
        </authorList>
    </citation>
    <scope>NUCLEOTIDE SEQUENCE [LARGE SCALE GENOMIC DNA]</scope>
    <source>
        <strain evidence="2">0120121106</strain>
        <tissue evidence="2">Whole body</tissue>
    </source>
</reference>
<feature type="region of interest" description="Disordered" evidence="1">
    <location>
        <begin position="547"/>
        <end position="570"/>
    </location>
</feature>